<dbReference type="KEGG" id="glz:GLAREA_03472"/>
<name>S3CY18_GLAL2</name>
<keyword evidence="2" id="KW-1185">Reference proteome</keyword>
<reference evidence="1 2" key="1">
    <citation type="journal article" date="2013" name="BMC Genomics">
        <title>Genomics-driven discovery of the pneumocandin biosynthetic gene cluster in the fungus Glarea lozoyensis.</title>
        <authorList>
            <person name="Chen L."/>
            <person name="Yue Q."/>
            <person name="Zhang X."/>
            <person name="Xiang M."/>
            <person name="Wang C."/>
            <person name="Li S."/>
            <person name="Che Y."/>
            <person name="Ortiz-Lopez F.J."/>
            <person name="Bills G.F."/>
            <person name="Liu X."/>
            <person name="An Z."/>
        </authorList>
    </citation>
    <scope>NUCLEOTIDE SEQUENCE [LARGE SCALE GENOMIC DNA]</scope>
    <source>
        <strain evidence="2">ATCC 20868 / MF5171</strain>
    </source>
</reference>
<dbReference type="HOGENOM" id="CLU_1885967_0_0_1"/>
<gene>
    <name evidence="1" type="ORF">GLAREA_03472</name>
</gene>
<dbReference type="RefSeq" id="XP_008081916.1">
    <property type="nucleotide sequence ID" value="XM_008083725.1"/>
</dbReference>
<dbReference type="AlphaFoldDB" id="S3CY18"/>
<sequence length="135" mass="15336">MINNILTHFIDKEDSNLRWYAGISTTSMPLPYANLESIARDTVNARLGPNKRIEDLAIYIAWDSGEGNTDLSDLQEPQRSEAIQVLRERGGRGYLEVVFRDVANYDRSSKLGYPDLSGYNRDGTKKNQWGSSWGY</sequence>
<protein>
    <submittedName>
        <fullName evidence="1">Uncharacterized protein</fullName>
    </submittedName>
</protein>
<accession>S3CY18</accession>
<proteinExistence type="predicted"/>
<dbReference type="EMBL" id="KE145363">
    <property type="protein sequence ID" value="EPE30505.1"/>
    <property type="molecule type" value="Genomic_DNA"/>
</dbReference>
<dbReference type="GeneID" id="19462527"/>
<evidence type="ECO:0000313" key="1">
    <source>
        <dbReference type="EMBL" id="EPE30505.1"/>
    </source>
</evidence>
<organism evidence="1 2">
    <name type="scientific">Glarea lozoyensis (strain ATCC 20868 / MF5171)</name>
    <dbReference type="NCBI Taxonomy" id="1116229"/>
    <lineage>
        <taxon>Eukaryota</taxon>
        <taxon>Fungi</taxon>
        <taxon>Dikarya</taxon>
        <taxon>Ascomycota</taxon>
        <taxon>Pezizomycotina</taxon>
        <taxon>Leotiomycetes</taxon>
        <taxon>Helotiales</taxon>
        <taxon>Helotiaceae</taxon>
        <taxon>Glarea</taxon>
    </lineage>
</organism>
<evidence type="ECO:0000313" key="2">
    <source>
        <dbReference type="Proteomes" id="UP000016922"/>
    </source>
</evidence>
<dbReference type="Proteomes" id="UP000016922">
    <property type="component" value="Unassembled WGS sequence"/>
</dbReference>